<dbReference type="Proteomes" id="UP000280296">
    <property type="component" value="Unassembled WGS sequence"/>
</dbReference>
<proteinExistence type="predicted"/>
<name>A0A432MLD9_9BACT</name>
<dbReference type="InterPro" id="IPR001048">
    <property type="entry name" value="Asp/Glu/Uridylate_kinase"/>
</dbReference>
<accession>A0A432MLD9</accession>
<feature type="domain" description="Aspartate/glutamate/uridylate kinase" evidence="1">
    <location>
        <begin position="5"/>
        <end position="153"/>
    </location>
</feature>
<dbReference type="AlphaFoldDB" id="A0A432MLD9"/>
<reference evidence="2 3" key="2">
    <citation type="submission" date="2019-01" db="EMBL/GenBank/DDBJ databases">
        <title>Tautonia sociabilis, a novel thermotolerant planctomycete of Isosphaeraceae family, isolated from a 4000 m deep subterranean habitat.</title>
        <authorList>
            <person name="Kovaleva O.L."/>
            <person name="Elcheninov A.G."/>
            <person name="Van Heerden E."/>
            <person name="Toshchakov S.V."/>
            <person name="Novikov A."/>
            <person name="Bonch-Osmolovskaya E.A."/>
            <person name="Kublanov I.V."/>
        </authorList>
    </citation>
    <scope>NUCLEOTIDE SEQUENCE [LARGE SCALE GENOMIC DNA]</scope>
    <source>
        <strain evidence="2 3">GM2012</strain>
    </source>
</reference>
<dbReference type="RefSeq" id="WP_126724931.1">
    <property type="nucleotide sequence ID" value="NZ_RYZH01000013.1"/>
</dbReference>
<protein>
    <submittedName>
        <fullName evidence="2">Uridylate kinase</fullName>
    </submittedName>
</protein>
<dbReference type="SUPFAM" id="SSF53633">
    <property type="entry name" value="Carbamate kinase-like"/>
    <property type="match status" value="1"/>
</dbReference>
<keyword evidence="2" id="KW-0418">Kinase</keyword>
<gene>
    <name evidence="2" type="ORF">TsocGM_08785</name>
</gene>
<dbReference type="EMBL" id="RYZH01000013">
    <property type="protein sequence ID" value="RUL88221.1"/>
    <property type="molecule type" value="Genomic_DNA"/>
</dbReference>
<evidence type="ECO:0000259" key="1">
    <source>
        <dbReference type="Pfam" id="PF00696"/>
    </source>
</evidence>
<reference evidence="2 3" key="1">
    <citation type="submission" date="2018-12" db="EMBL/GenBank/DDBJ databases">
        <authorList>
            <person name="Toschakov S.V."/>
        </authorList>
    </citation>
    <scope>NUCLEOTIDE SEQUENCE [LARGE SCALE GENOMIC DNA]</scope>
    <source>
        <strain evidence="2 3">GM2012</strain>
    </source>
</reference>
<evidence type="ECO:0000313" key="2">
    <source>
        <dbReference type="EMBL" id="RUL88221.1"/>
    </source>
</evidence>
<sequence>MDFPILVVKLGGSLLDWPGLPAAIDAFLKAQARRRILIVVGGGAIVDAIRDLDRIHQLGQERSHALALRAMDLTARVAEGLLPGLTVVELPEELPPCWELGGIPVLAPRRLLDRDDHESASPLPHHWDVTSDSISARIADLLGAEELLLLKSTAAPAGLDLAGASSLGLVDPLFPLVAEPIPLVSLLNLRDPHARPTPLARSRPAVGPSSGH</sequence>
<dbReference type="Gene3D" id="3.40.1160.10">
    <property type="entry name" value="Acetylglutamate kinase-like"/>
    <property type="match status" value="1"/>
</dbReference>
<keyword evidence="2" id="KW-0808">Transferase</keyword>
<keyword evidence="3" id="KW-1185">Reference proteome</keyword>
<evidence type="ECO:0000313" key="3">
    <source>
        <dbReference type="Proteomes" id="UP000280296"/>
    </source>
</evidence>
<dbReference type="InterPro" id="IPR036393">
    <property type="entry name" value="AceGlu_kinase-like_sf"/>
</dbReference>
<dbReference type="OrthoDB" id="8526978at2"/>
<comment type="caution">
    <text evidence="2">The sequence shown here is derived from an EMBL/GenBank/DDBJ whole genome shotgun (WGS) entry which is preliminary data.</text>
</comment>
<organism evidence="2 3">
    <name type="scientific">Tautonia sociabilis</name>
    <dbReference type="NCBI Taxonomy" id="2080755"/>
    <lineage>
        <taxon>Bacteria</taxon>
        <taxon>Pseudomonadati</taxon>
        <taxon>Planctomycetota</taxon>
        <taxon>Planctomycetia</taxon>
        <taxon>Isosphaerales</taxon>
        <taxon>Isosphaeraceae</taxon>
        <taxon>Tautonia</taxon>
    </lineage>
</organism>
<dbReference type="Pfam" id="PF00696">
    <property type="entry name" value="AA_kinase"/>
    <property type="match status" value="1"/>
</dbReference>
<dbReference type="GO" id="GO:0016301">
    <property type="term" value="F:kinase activity"/>
    <property type="evidence" value="ECO:0007669"/>
    <property type="project" value="UniProtKB-KW"/>
</dbReference>